<accession>A0A561E9B6</accession>
<feature type="domain" description="HTH iclR-type" evidence="4">
    <location>
        <begin position="24"/>
        <end position="83"/>
    </location>
</feature>
<evidence type="ECO:0000313" key="6">
    <source>
        <dbReference type="EMBL" id="TWE12215.1"/>
    </source>
</evidence>
<dbReference type="SUPFAM" id="SSF55781">
    <property type="entry name" value="GAF domain-like"/>
    <property type="match status" value="1"/>
</dbReference>
<dbReference type="PROSITE" id="PS51078">
    <property type="entry name" value="ICLR_ED"/>
    <property type="match status" value="1"/>
</dbReference>
<keyword evidence="7" id="KW-1185">Reference proteome</keyword>
<dbReference type="Gene3D" id="3.30.450.40">
    <property type="match status" value="1"/>
</dbReference>
<proteinExistence type="predicted"/>
<dbReference type="InterPro" id="IPR036390">
    <property type="entry name" value="WH_DNA-bd_sf"/>
</dbReference>
<dbReference type="Gene3D" id="1.10.10.10">
    <property type="entry name" value="Winged helix-like DNA-binding domain superfamily/Winged helix DNA-binding domain"/>
    <property type="match status" value="1"/>
</dbReference>
<dbReference type="PROSITE" id="PS51077">
    <property type="entry name" value="HTH_ICLR"/>
    <property type="match status" value="1"/>
</dbReference>
<dbReference type="SMART" id="SM00346">
    <property type="entry name" value="HTH_ICLR"/>
    <property type="match status" value="1"/>
</dbReference>
<dbReference type="Proteomes" id="UP000318297">
    <property type="component" value="Unassembled WGS sequence"/>
</dbReference>
<dbReference type="Pfam" id="PF09339">
    <property type="entry name" value="HTH_IclR"/>
    <property type="match status" value="1"/>
</dbReference>
<dbReference type="SUPFAM" id="SSF46785">
    <property type="entry name" value="Winged helix' DNA-binding domain"/>
    <property type="match status" value="1"/>
</dbReference>
<dbReference type="Pfam" id="PF01614">
    <property type="entry name" value="IclR_C"/>
    <property type="match status" value="1"/>
</dbReference>
<dbReference type="InterPro" id="IPR014757">
    <property type="entry name" value="Tscrpt_reg_IclR_C"/>
</dbReference>
<feature type="domain" description="IclR-ED" evidence="5">
    <location>
        <begin position="84"/>
        <end position="253"/>
    </location>
</feature>
<evidence type="ECO:0000259" key="5">
    <source>
        <dbReference type="PROSITE" id="PS51078"/>
    </source>
</evidence>
<protein>
    <submittedName>
        <fullName evidence="6">IclR family transcriptional regulator</fullName>
    </submittedName>
</protein>
<dbReference type="GO" id="GO:0003700">
    <property type="term" value="F:DNA-binding transcription factor activity"/>
    <property type="evidence" value="ECO:0007669"/>
    <property type="project" value="TreeGrafter"/>
</dbReference>
<dbReference type="AlphaFoldDB" id="A0A561E9B6"/>
<dbReference type="InterPro" id="IPR029016">
    <property type="entry name" value="GAF-like_dom_sf"/>
</dbReference>
<keyword evidence="1" id="KW-0805">Transcription regulation</keyword>
<dbReference type="InterPro" id="IPR005471">
    <property type="entry name" value="Tscrpt_reg_IclR_N"/>
</dbReference>
<keyword evidence="2" id="KW-0238">DNA-binding</keyword>
<sequence>MPHFRLASRAVRLQYQYMDNSSGVGVLDKAAVVLSALEAGPSTLAQLVAHTGLARPTAHRLAVALEHHRLVARDLQGRFVLGPRLAELASAAGEDRLLAAAGPVLGRLRDHCGESAQLFRRQGDQRICVAAADRPMGLRDSIPIGATLSMQAGSAAQILMAWEEPDRLHRGLHGAKFTATMLSAVRRRGWAQSVGEREPGVASVSAPVRSPSGRVIAAVSISGPIERISRQPGRLHAGTVVAGANKLTEVLARAHAASQQQRQQSDQPTDRPA</sequence>
<dbReference type="EMBL" id="VIVQ01000001">
    <property type="protein sequence ID" value="TWE12215.1"/>
    <property type="molecule type" value="Genomic_DNA"/>
</dbReference>
<organism evidence="6 7">
    <name type="scientific">Rudaeicoccus suwonensis</name>
    <dbReference type="NCBI Taxonomy" id="657409"/>
    <lineage>
        <taxon>Bacteria</taxon>
        <taxon>Bacillati</taxon>
        <taxon>Actinomycetota</taxon>
        <taxon>Actinomycetes</taxon>
        <taxon>Micrococcales</taxon>
        <taxon>Dermacoccaceae</taxon>
        <taxon>Rudaeicoccus</taxon>
    </lineage>
</organism>
<dbReference type="PANTHER" id="PTHR30136:SF39">
    <property type="entry name" value="TRANSCRIPTIONAL REGULATORY PROTEIN"/>
    <property type="match status" value="1"/>
</dbReference>
<comment type="caution">
    <text evidence="6">The sequence shown here is derived from an EMBL/GenBank/DDBJ whole genome shotgun (WGS) entry which is preliminary data.</text>
</comment>
<evidence type="ECO:0000256" key="3">
    <source>
        <dbReference type="ARBA" id="ARBA00023163"/>
    </source>
</evidence>
<gene>
    <name evidence="6" type="ORF">BKA23_1015</name>
</gene>
<evidence type="ECO:0000313" key="7">
    <source>
        <dbReference type="Proteomes" id="UP000318297"/>
    </source>
</evidence>
<dbReference type="FunFam" id="3.30.450.40:FF:000002">
    <property type="entry name" value="IclR family transcriptional regulator"/>
    <property type="match status" value="1"/>
</dbReference>
<name>A0A561E9B6_9MICO</name>
<dbReference type="InterPro" id="IPR050707">
    <property type="entry name" value="HTH_MetabolicPath_Reg"/>
</dbReference>
<keyword evidence="3" id="KW-0804">Transcription</keyword>
<evidence type="ECO:0000259" key="4">
    <source>
        <dbReference type="PROSITE" id="PS51077"/>
    </source>
</evidence>
<reference evidence="6 7" key="1">
    <citation type="submission" date="2019-06" db="EMBL/GenBank/DDBJ databases">
        <title>Sequencing the genomes of 1000 actinobacteria strains.</title>
        <authorList>
            <person name="Klenk H.-P."/>
        </authorList>
    </citation>
    <scope>NUCLEOTIDE SEQUENCE [LARGE SCALE GENOMIC DNA]</scope>
    <source>
        <strain evidence="6 7">DSM 19560</strain>
    </source>
</reference>
<evidence type="ECO:0000256" key="2">
    <source>
        <dbReference type="ARBA" id="ARBA00023125"/>
    </source>
</evidence>
<dbReference type="GO" id="GO:0045892">
    <property type="term" value="P:negative regulation of DNA-templated transcription"/>
    <property type="evidence" value="ECO:0007669"/>
    <property type="project" value="TreeGrafter"/>
</dbReference>
<dbReference type="InterPro" id="IPR036388">
    <property type="entry name" value="WH-like_DNA-bd_sf"/>
</dbReference>
<dbReference type="GO" id="GO:0003677">
    <property type="term" value="F:DNA binding"/>
    <property type="evidence" value="ECO:0007669"/>
    <property type="project" value="UniProtKB-KW"/>
</dbReference>
<evidence type="ECO:0000256" key="1">
    <source>
        <dbReference type="ARBA" id="ARBA00023015"/>
    </source>
</evidence>
<dbReference type="PANTHER" id="PTHR30136">
    <property type="entry name" value="HELIX-TURN-HELIX TRANSCRIPTIONAL REGULATOR, ICLR FAMILY"/>
    <property type="match status" value="1"/>
</dbReference>